<dbReference type="Pfam" id="PF13609">
    <property type="entry name" value="Porin_4"/>
    <property type="match status" value="1"/>
</dbReference>
<dbReference type="GO" id="GO:0016020">
    <property type="term" value="C:membrane"/>
    <property type="evidence" value="ECO:0007669"/>
    <property type="project" value="InterPro"/>
</dbReference>
<dbReference type="OrthoDB" id="7326315at2"/>
<accession>A0A344PI41</accession>
<reference evidence="3" key="1">
    <citation type="submission" date="2018-07" db="EMBL/GenBank/DDBJ databases">
        <title>Genome sequencing of Paracoccus sp. SC2-6.</title>
        <authorList>
            <person name="Heo J."/>
            <person name="Kim S.-J."/>
            <person name="Kwon S.-W."/>
        </authorList>
    </citation>
    <scope>NUCLEOTIDE SEQUENCE [LARGE SCALE GENOMIC DNA]</scope>
    <source>
        <strain evidence="3">SC2-6</strain>
    </source>
</reference>
<dbReference type="AlphaFoldDB" id="A0A344PI41"/>
<evidence type="ECO:0000259" key="1">
    <source>
        <dbReference type="Pfam" id="PF13609"/>
    </source>
</evidence>
<organism evidence="2 3">
    <name type="scientific">Paracoccus suum</name>
    <dbReference type="NCBI Taxonomy" id="2259340"/>
    <lineage>
        <taxon>Bacteria</taxon>
        <taxon>Pseudomonadati</taxon>
        <taxon>Pseudomonadota</taxon>
        <taxon>Alphaproteobacteria</taxon>
        <taxon>Rhodobacterales</taxon>
        <taxon>Paracoccaceae</taxon>
        <taxon>Paracoccus</taxon>
    </lineage>
</organism>
<dbReference type="InterPro" id="IPR023614">
    <property type="entry name" value="Porin_dom_sf"/>
</dbReference>
<dbReference type="Gene3D" id="2.40.160.10">
    <property type="entry name" value="Porin"/>
    <property type="match status" value="1"/>
</dbReference>
<dbReference type="EMBL" id="CP030918">
    <property type="protein sequence ID" value="AXC49046.1"/>
    <property type="molecule type" value="Genomic_DNA"/>
</dbReference>
<dbReference type="Proteomes" id="UP000252023">
    <property type="component" value="Chromosome"/>
</dbReference>
<evidence type="ECO:0000313" key="3">
    <source>
        <dbReference type="Proteomes" id="UP000252023"/>
    </source>
</evidence>
<name>A0A344PI41_9RHOB</name>
<gene>
    <name evidence="2" type="ORF">DRW48_04490</name>
</gene>
<sequence>MPWLSAPMKARLCCNERVKGRDIGHTQAGIPGWGTQETRGIDMKQLLLATSALVAFAGAAAAEVTVTGDARIGLRYDDGLACSTCADGTRSGWNTVSRARAIFTMTGETDSGLSFGANFRADQASRAVGGNGGSSSGTRGTVWISGTYGKLSAGDIDSGLESAVGDLPEIGVSSLNYYNEMQYTGSDLDTEVYDEAGLLYEYKFGDASIYASFMDQYVGYSGEKRLTGNSWSLGAGYNLGNYTFGIGYEKAGIFVDPVSYTYLNESLSDDATVGVNVFDNDNRTWGISGGTSVAGITFKAIYLSTKVDGSNSIGSISSDDYDFRQYGIGAEYKMANGVQLAGYWRKLDGDSVLLANGLRSDNDANIYGIGAGYDLGGGAVVKGGIAHIEGTSAFLGGGRDIDRTIADFGLQLKF</sequence>
<feature type="domain" description="Porin" evidence="1">
    <location>
        <begin position="49"/>
        <end position="390"/>
    </location>
</feature>
<evidence type="ECO:0000313" key="2">
    <source>
        <dbReference type="EMBL" id="AXC49046.1"/>
    </source>
</evidence>
<dbReference type="KEGG" id="pars:DRW48_04490"/>
<protein>
    <submittedName>
        <fullName evidence="2">Porin</fullName>
    </submittedName>
</protein>
<proteinExistence type="predicted"/>
<dbReference type="InterPro" id="IPR033900">
    <property type="entry name" value="Gram_neg_porin_domain"/>
</dbReference>
<keyword evidence="3" id="KW-1185">Reference proteome</keyword>
<dbReference type="GO" id="GO:0015288">
    <property type="term" value="F:porin activity"/>
    <property type="evidence" value="ECO:0007669"/>
    <property type="project" value="InterPro"/>
</dbReference>
<dbReference type="SUPFAM" id="SSF56935">
    <property type="entry name" value="Porins"/>
    <property type="match status" value="1"/>
</dbReference>